<comment type="caution">
    <text evidence="1">The sequence shown here is derived from an EMBL/GenBank/DDBJ whole genome shotgun (WGS) entry which is preliminary data.</text>
</comment>
<organism evidence="1 2">
    <name type="scientific">candidate division WOR_3 bacterium SM23_42</name>
    <dbReference type="NCBI Taxonomy" id="1703779"/>
    <lineage>
        <taxon>Bacteria</taxon>
        <taxon>Bacteria division WOR-3</taxon>
    </lineage>
</organism>
<sequence length="338" mass="38731">MKDLFAKCGFNCGHCPAYAANAKTLKDRRKCSDGWRKYLDASLKPERCVCLGCQAKDPWKAGNMLPDRICYVRPCVIQMNIKTCAYCPWFPCEDLLARIPGKDLRKVVESRIGRPLSQEDYHTFIKPYEGIKHLHEMRASLGKQDIVEKREVKPLKARIASFPVRFGISRPRRAAFEKLYTFMKDVITGNTKTYARQIIMKRRKSHMLSLLWVFGRYGRLMSGKRAELVIDSVTHGSRPEVGYFVRKRDNQLFDVFVQSIRIMRGFGAKGEFVSREPHGWQLKLSFDMKAGGASTLQALRRYATKLVEKYGEPKYAGSSQLEGKAYSLFAKADMNVLS</sequence>
<proteinExistence type="predicted"/>
<gene>
    <name evidence="1" type="ORF">AMJ83_09870</name>
</gene>
<dbReference type="EMBL" id="LJUJ01000026">
    <property type="protein sequence ID" value="KPK62780.1"/>
    <property type="molecule type" value="Genomic_DNA"/>
</dbReference>
<protein>
    <recommendedName>
        <fullName evidence="3">DUF3795 domain-containing protein</fullName>
    </recommendedName>
</protein>
<dbReference type="Pfam" id="PF12675">
    <property type="entry name" value="DUF3795"/>
    <property type="match status" value="1"/>
</dbReference>
<accession>A0A0S8FTP4</accession>
<dbReference type="InterPro" id="IPR024227">
    <property type="entry name" value="DUF3795"/>
</dbReference>
<evidence type="ECO:0008006" key="3">
    <source>
        <dbReference type="Google" id="ProtNLM"/>
    </source>
</evidence>
<reference evidence="1 2" key="1">
    <citation type="journal article" date="2015" name="Microbiome">
        <title>Genomic resolution of linkages in carbon, nitrogen, and sulfur cycling among widespread estuary sediment bacteria.</title>
        <authorList>
            <person name="Baker B.J."/>
            <person name="Lazar C.S."/>
            <person name="Teske A.P."/>
            <person name="Dick G.J."/>
        </authorList>
    </citation>
    <scope>NUCLEOTIDE SEQUENCE [LARGE SCALE GENOMIC DNA]</scope>
    <source>
        <strain evidence="1">SM23_42</strain>
    </source>
</reference>
<evidence type="ECO:0000313" key="2">
    <source>
        <dbReference type="Proteomes" id="UP000051373"/>
    </source>
</evidence>
<dbReference type="Proteomes" id="UP000051373">
    <property type="component" value="Unassembled WGS sequence"/>
</dbReference>
<dbReference type="STRING" id="1703779.AMJ83_09870"/>
<dbReference type="AlphaFoldDB" id="A0A0S8FTP4"/>
<name>A0A0S8FTP4_UNCW3</name>
<evidence type="ECO:0000313" key="1">
    <source>
        <dbReference type="EMBL" id="KPK62780.1"/>
    </source>
</evidence>